<keyword evidence="2" id="KW-1133">Transmembrane helix</keyword>
<evidence type="ECO:0000256" key="2">
    <source>
        <dbReference type="SAM" id="Phobius"/>
    </source>
</evidence>
<evidence type="ECO:0008006" key="6">
    <source>
        <dbReference type="Google" id="ProtNLM"/>
    </source>
</evidence>
<keyword evidence="2" id="KW-0472">Membrane</keyword>
<dbReference type="OrthoDB" id="3595877at2"/>
<reference evidence="5" key="1">
    <citation type="submission" date="2016-10" db="EMBL/GenBank/DDBJ databases">
        <authorList>
            <person name="Varghese N."/>
            <person name="Submissions S."/>
        </authorList>
    </citation>
    <scope>NUCLEOTIDE SEQUENCE [LARGE SCALE GENOMIC DNA]</scope>
    <source>
        <strain evidence="5">CGMCC 4.3568</strain>
    </source>
</reference>
<dbReference type="Proteomes" id="UP000243799">
    <property type="component" value="Unassembled WGS sequence"/>
</dbReference>
<evidence type="ECO:0000256" key="1">
    <source>
        <dbReference type="SAM" id="MobiDB-lite"/>
    </source>
</evidence>
<keyword evidence="5" id="KW-1185">Reference proteome</keyword>
<feature type="signal peptide" evidence="3">
    <location>
        <begin position="1"/>
        <end position="26"/>
    </location>
</feature>
<feature type="region of interest" description="Disordered" evidence="1">
    <location>
        <begin position="144"/>
        <end position="178"/>
    </location>
</feature>
<evidence type="ECO:0000313" key="4">
    <source>
        <dbReference type="EMBL" id="SFB28334.1"/>
    </source>
</evidence>
<protein>
    <recommendedName>
        <fullName evidence="6">LPXTG-motif cell wall anchor domain-containing protein</fullName>
    </recommendedName>
</protein>
<dbReference type="AlphaFoldDB" id="A0A1I0ZRH7"/>
<proteinExistence type="predicted"/>
<gene>
    <name evidence="4" type="ORF">SAMN05216266_107231</name>
</gene>
<dbReference type="RefSeq" id="WP_091673604.1">
    <property type="nucleotide sequence ID" value="NZ_FOKG01000007.1"/>
</dbReference>
<organism evidence="4 5">
    <name type="scientific">Amycolatopsis marina</name>
    <dbReference type="NCBI Taxonomy" id="490629"/>
    <lineage>
        <taxon>Bacteria</taxon>
        <taxon>Bacillati</taxon>
        <taxon>Actinomycetota</taxon>
        <taxon>Actinomycetes</taxon>
        <taxon>Pseudonocardiales</taxon>
        <taxon>Pseudonocardiaceae</taxon>
        <taxon>Amycolatopsis</taxon>
    </lineage>
</organism>
<name>A0A1I0ZRH7_9PSEU</name>
<feature type="chain" id="PRO_5017456988" description="LPXTG-motif cell wall anchor domain-containing protein" evidence="3">
    <location>
        <begin position="27"/>
        <end position="386"/>
    </location>
</feature>
<keyword evidence="3" id="KW-0732">Signal</keyword>
<feature type="compositionally biased region" description="Polar residues" evidence="1">
    <location>
        <begin position="74"/>
        <end position="83"/>
    </location>
</feature>
<evidence type="ECO:0000313" key="5">
    <source>
        <dbReference type="Proteomes" id="UP000243799"/>
    </source>
</evidence>
<dbReference type="STRING" id="490629.SAMN05216266_107231"/>
<feature type="compositionally biased region" description="Low complexity" evidence="1">
    <location>
        <begin position="155"/>
        <end position="178"/>
    </location>
</feature>
<evidence type="ECO:0000256" key="3">
    <source>
        <dbReference type="SAM" id="SignalP"/>
    </source>
</evidence>
<keyword evidence="2" id="KW-0812">Transmembrane</keyword>
<sequence length="386" mass="39964">MTRSVIRMVGCAAVLALAAVPGVAAAQDVRTVDAETGPVAFANAVAVKVGEDGQGGGTVITETQRSPVSPGGSKLSQDRSTVPASDGEKNAIGPHYAINLGRFEPGASPFPAGVTSREHNIVATLRDTTVPAAVAESNYALRDLRAETAEDSTITEDSTTAETTEPSGGAESAPGSSVASTVLAFEGARSAVECAAADDVTAETTADALWVLGEDGELAPAELPRGDAELRLENLPLGAPLNLQDADDEHSTSDVVVRRVTEFDQLLRQEKWRGGDVTAAAGWHVEIISQLRDAEGEDLGKVVRTRMVFGGVSCSLPHGFAALPPRSQQRPAVPIKIPAGVSVQESGQEPLGYALVGAGLVLGAAALLVRRPARRRGCEQVRQNGE</sequence>
<feature type="transmembrane region" description="Helical" evidence="2">
    <location>
        <begin position="351"/>
        <end position="369"/>
    </location>
</feature>
<dbReference type="EMBL" id="FOKG01000007">
    <property type="protein sequence ID" value="SFB28334.1"/>
    <property type="molecule type" value="Genomic_DNA"/>
</dbReference>
<accession>A0A1I0ZRH7</accession>
<feature type="region of interest" description="Disordered" evidence="1">
    <location>
        <begin position="52"/>
        <end position="91"/>
    </location>
</feature>